<evidence type="ECO:0000256" key="1">
    <source>
        <dbReference type="SAM" id="Phobius"/>
    </source>
</evidence>
<keyword evidence="3" id="KW-1185">Reference proteome</keyword>
<dbReference type="InterPro" id="IPR025291">
    <property type="entry name" value="DUF4153"/>
</dbReference>
<evidence type="ECO:0008006" key="4">
    <source>
        <dbReference type="Google" id="ProtNLM"/>
    </source>
</evidence>
<gene>
    <name evidence="2" type="ORF">DPQ25_06930</name>
</gene>
<feature type="transmembrane region" description="Helical" evidence="1">
    <location>
        <begin position="268"/>
        <end position="294"/>
    </location>
</feature>
<feature type="transmembrane region" description="Helical" evidence="1">
    <location>
        <begin position="109"/>
        <end position="127"/>
    </location>
</feature>
<feature type="transmembrane region" description="Helical" evidence="1">
    <location>
        <begin position="83"/>
        <end position="103"/>
    </location>
</feature>
<feature type="transmembrane region" description="Helical" evidence="1">
    <location>
        <begin position="34"/>
        <end position="51"/>
    </location>
</feature>
<accession>A0A328UBQ4</accession>
<dbReference type="AlphaFoldDB" id="A0A328UBQ4"/>
<name>A0A328UBQ4_9FIRM</name>
<dbReference type="Proteomes" id="UP000249377">
    <property type="component" value="Unassembled WGS sequence"/>
</dbReference>
<organism evidence="2 3">
    <name type="scientific">Hydrogeniiclostridium mannosilyticum</name>
    <dbReference type="NCBI Taxonomy" id="2764322"/>
    <lineage>
        <taxon>Bacteria</taxon>
        <taxon>Bacillati</taxon>
        <taxon>Bacillota</taxon>
        <taxon>Clostridia</taxon>
        <taxon>Eubacteriales</taxon>
        <taxon>Acutalibacteraceae</taxon>
        <taxon>Hydrogeniiclostridium</taxon>
    </lineage>
</organism>
<evidence type="ECO:0000313" key="3">
    <source>
        <dbReference type="Proteomes" id="UP000249377"/>
    </source>
</evidence>
<feature type="transmembrane region" description="Helical" evidence="1">
    <location>
        <begin position="314"/>
        <end position="335"/>
    </location>
</feature>
<feature type="transmembrane region" description="Helical" evidence="1">
    <location>
        <begin position="380"/>
        <end position="399"/>
    </location>
</feature>
<keyword evidence="1" id="KW-1133">Transmembrane helix</keyword>
<evidence type="ECO:0000313" key="2">
    <source>
        <dbReference type="EMBL" id="RAQ29217.1"/>
    </source>
</evidence>
<proteinExistence type="predicted"/>
<protein>
    <recommendedName>
        <fullName evidence="4">DUF4173 domain-containing protein</fullName>
    </recommendedName>
</protein>
<feature type="transmembrane region" description="Helical" evidence="1">
    <location>
        <begin position="57"/>
        <end position="76"/>
    </location>
</feature>
<comment type="caution">
    <text evidence="2">The sequence shown here is derived from an EMBL/GenBank/DDBJ whole genome shotgun (WGS) entry which is preliminary data.</text>
</comment>
<reference evidence="2 3" key="1">
    <citation type="submission" date="2018-06" db="EMBL/GenBank/DDBJ databases">
        <title>Noncontiguous genome sequence of Ruminococcaceae bacterium ASD2818.</title>
        <authorList>
            <person name="Chaplin A.V."/>
            <person name="Sokolova S.R."/>
            <person name="Kochetkova T.O."/>
            <person name="Goltsov A.Y."/>
            <person name="Trofimov D.Y."/>
            <person name="Efimov B.A."/>
        </authorList>
    </citation>
    <scope>NUCLEOTIDE SEQUENCE [LARGE SCALE GENOMIC DNA]</scope>
    <source>
        <strain evidence="2 3">ASD2818</strain>
    </source>
</reference>
<feature type="transmembrane region" description="Helical" evidence="1">
    <location>
        <begin position="175"/>
        <end position="197"/>
    </location>
</feature>
<feature type="transmembrane region" description="Helical" evidence="1">
    <location>
        <begin position="406"/>
        <end position="426"/>
    </location>
</feature>
<dbReference type="Pfam" id="PF13687">
    <property type="entry name" value="DUF4153"/>
    <property type="match status" value="1"/>
</dbReference>
<keyword evidence="1" id="KW-0472">Membrane</keyword>
<sequence>METNQAVQEQKQTIPSPAPEIHVQKSSYSAWDRGAALLIFVCGYLFVRFVFLPNPGVGTTLFALCFYAVAIPYLYHNGAVFRAGSCVLLVVLFLSAACFAVFSDPFLRVWNLLFFILGTVYWVGMVSEKRIGRNIGQYLFSNAVEQLFYVPFGNFGEGLCALFTLKGKKKKHKTLLAILLGLLLAVPLLMVVLWLLMSADGDFRRLIATMFADVFRYFPRVLLRIPFALLVGCYLFGLLYGSTHWQKSREDKVRHIEQNREARRIAPAALTGTILAVLCLVYMMFFISQATTLFSALYQVRPDGFTYAEYARHGFFELCLVAAINFVVLVTVRALTLKDGERVMRVFSVLLSLETLLLIVTALSKMVLYISQYGLTRLRIFASCTMIVLFLIFFLMIIFQFKKFNIVRTGAIVVSVAFLALCYANVGGMAARYNIARYQAGQIESPGVEAMYETPEASLPAAIQLYQAEQDPLVRADLKAFIEWSADYLDSRSFSTASLQRLQAMMALKDFSI</sequence>
<dbReference type="EMBL" id="QLYR01000003">
    <property type="protein sequence ID" value="RAQ29217.1"/>
    <property type="molecule type" value="Genomic_DNA"/>
</dbReference>
<feature type="transmembrane region" description="Helical" evidence="1">
    <location>
        <begin position="347"/>
        <end position="368"/>
    </location>
</feature>
<dbReference type="RefSeq" id="WP_112332448.1">
    <property type="nucleotide sequence ID" value="NZ_QLYR01000003.1"/>
</dbReference>
<keyword evidence="1" id="KW-0812">Transmembrane</keyword>
<feature type="transmembrane region" description="Helical" evidence="1">
    <location>
        <begin position="217"/>
        <end position="240"/>
    </location>
</feature>